<gene>
    <name evidence="1" type="ORF">DVK44_30365</name>
</gene>
<dbReference type="RefSeq" id="WP_114663829.1">
    <property type="nucleotide sequence ID" value="NZ_CP031194.1"/>
</dbReference>
<dbReference type="OrthoDB" id="9066681at2"/>
<accession>A0A345HX64</accession>
<evidence type="ECO:0000313" key="2">
    <source>
        <dbReference type="Proteomes" id="UP000253868"/>
    </source>
</evidence>
<reference evidence="2" key="1">
    <citation type="submission" date="2018-07" db="EMBL/GenBank/DDBJ databases">
        <authorList>
            <person name="Zhao J."/>
        </authorList>
    </citation>
    <scope>NUCLEOTIDE SEQUENCE [LARGE SCALE GENOMIC DNA]</scope>
    <source>
        <strain evidence="2">GSSD-12</strain>
    </source>
</reference>
<dbReference type="KEGG" id="spad:DVK44_30365"/>
<evidence type="ECO:0000313" key="1">
    <source>
        <dbReference type="EMBL" id="AXG81288.1"/>
    </source>
</evidence>
<proteinExistence type="predicted"/>
<dbReference type="AlphaFoldDB" id="A0A345HX64"/>
<sequence length="399" mass="44240">MSEYQYYEFLAIDRPLSAREREQVRALSSRAEITSTSFRNEYHCGDFRGDPTQLTEAFYDAHLYYADWGSRRLLLRLPAASLPAKSVAPYRMEESLSAWTRSGHTLVDLSLSWEDGEEWDFESSFTLASLVGVRAELAAGDLRALYLAWLAGLTEWELQEDDEESYTLTLEPPVPAGLGELTGPQRTLADFLNVDPDLLAVASRASAPGSAVPPTVAPDLGKTEKKALAAYVAALPAAEKNALLVKAALGTGPHPGPHLLARYRATLVAGPPLSGDAPTRRTAAQLLDAAFRHRTERDQREQRARAEAERVRALEITSAREAQLASLAENTDQAWQDVYDMVVEKKPTRYDLAVTLLKDLREVHGRADTGGVFDRRIAELRATYPNRPALLRRFSEAKF</sequence>
<protein>
    <submittedName>
        <fullName evidence="1">Uncharacterized protein</fullName>
    </submittedName>
</protein>
<keyword evidence="2" id="KW-1185">Reference proteome</keyword>
<organism evidence="1 2">
    <name type="scientific">Streptomyces paludis</name>
    <dbReference type="NCBI Taxonomy" id="2282738"/>
    <lineage>
        <taxon>Bacteria</taxon>
        <taxon>Bacillati</taxon>
        <taxon>Actinomycetota</taxon>
        <taxon>Actinomycetes</taxon>
        <taxon>Kitasatosporales</taxon>
        <taxon>Streptomycetaceae</taxon>
        <taxon>Streptomyces</taxon>
    </lineage>
</organism>
<dbReference type="Proteomes" id="UP000253868">
    <property type="component" value="Chromosome"/>
</dbReference>
<name>A0A345HX64_9ACTN</name>
<dbReference type="EMBL" id="CP031194">
    <property type="protein sequence ID" value="AXG81288.1"/>
    <property type="molecule type" value="Genomic_DNA"/>
</dbReference>